<name>A0AAD6ZR98_9AGAR</name>
<dbReference type="Proteomes" id="UP001218218">
    <property type="component" value="Unassembled WGS sequence"/>
</dbReference>
<accession>A0AAD6ZR98</accession>
<dbReference type="AlphaFoldDB" id="A0AAD6ZR98"/>
<keyword evidence="3" id="KW-1185">Reference proteome</keyword>
<organism evidence="2 3">
    <name type="scientific">Mycena albidolilacea</name>
    <dbReference type="NCBI Taxonomy" id="1033008"/>
    <lineage>
        <taxon>Eukaryota</taxon>
        <taxon>Fungi</taxon>
        <taxon>Dikarya</taxon>
        <taxon>Basidiomycota</taxon>
        <taxon>Agaricomycotina</taxon>
        <taxon>Agaricomycetes</taxon>
        <taxon>Agaricomycetidae</taxon>
        <taxon>Agaricales</taxon>
        <taxon>Marasmiineae</taxon>
        <taxon>Mycenaceae</taxon>
        <taxon>Mycena</taxon>
    </lineage>
</organism>
<reference evidence="2" key="1">
    <citation type="submission" date="2023-03" db="EMBL/GenBank/DDBJ databases">
        <title>Massive genome expansion in bonnet fungi (Mycena s.s.) driven by repeated elements and novel gene families across ecological guilds.</title>
        <authorList>
            <consortium name="Lawrence Berkeley National Laboratory"/>
            <person name="Harder C.B."/>
            <person name="Miyauchi S."/>
            <person name="Viragh M."/>
            <person name="Kuo A."/>
            <person name="Thoen E."/>
            <person name="Andreopoulos B."/>
            <person name="Lu D."/>
            <person name="Skrede I."/>
            <person name="Drula E."/>
            <person name="Henrissat B."/>
            <person name="Morin E."/>
            <person name="Kohler A."/>
            <person name="Barry K."/>
            <person name="LaButti K."/>
            <person name="Morin E."/>
            <person name="Salamov A."/>
            <person name="Lipzen A."/>
            <person name="Mereny Z."/>
            <person name="Hegedus B."/>
            <person name="Baldrian P."/>
            <person name="Stursova M."/>
            <person name="Weitz H."/>
            <person name="Taylor A."/>
            <person name="Grigoriev I.V."/>
            <person name="Nagy L.G."/>
            <person name="Martin F."/>
            <person name="Kauserud H."/>
        </authorList>
    </citation>
    <scope>NUCLEOTIDE SEQUENCE</scope>
    <source>
        <strain evidence="2">CBHHK002</strain>
    </source>
</reference>
<dbReference type="Pfam" id="PF18759">
    <property type="entry name" value="Plavaka"/>
    <property type="match status" value="1"/>
</dbReference>
<feature type="region of interest" description="Disordered" evidence="1">
    <location>
        <begin position="1"/>
        <end position="23"/>
    </location>
</feature>
<dbReference type="EMBL" id="JARIHO010000031">
    <property type="protein sequence ID" value="KAJ7336101.1"/>
    <property type="molecule type" value="Genomic_DNA"/>
</dbReference>
<evidence type="ECO:0000256" key="1">
    <source>
        <dbReference type="SAM" id="MobiDB-lite"/>
    </source>
</evidence>
<evidence type="ECO:0000313" key="2">
    <source>
        <dbReference type="EMBL" id="KAJ7336101.1"/>
    </source>
</evidence>
<evidence type="ECO:0000313" key="3">
    <source>
        <dbReference type="Proteomes" id="UP001218218"/>
    </source>
</evidence>
<gene>
    <name evidence="2" type="ORF">DFH08DRAFT_706560</name>
</gene>
<protein>
    <submittedName>
        <fullName evidence="2">Uncharacterized protein</fullName>
    </submittedName>
</protein>
<comment type="caution">
    <text evidence="2">The sequence shown here is derived from an EMBL/GenBank/DDBJ whole genome shotgun (WGS) entry which is preliminary data.</text>
</comment>
<feature type="non-terminal residue" evidence="2">
    <location>
        <position position="1"/>
    </location>
</feature>
<dbReference type="InterPro" id="IPR041078">
    <property type="entry name" value="Plavaka"/>
</dbReference>
<sequence length="168" mass="19237">GEFLPEDTPPPPRETAPNDDWSPYDSEVQFKVADFLFCRVQMSAGNIDYFWEQWATSMMQHGDLGPFQDYQHLYETIDSTKLGDAPWKCFQTEPLALGDDAPISARQSYEIWFRDPEIVMANTLDNQDFEGAFDTAPYAHPIGIVWSPTSLHSLRIPKHASVTCYFLH</sequence>
<proteinExistence type="predicted"/>